<accession>A0ABR9IUR9</accession>
<keyword evidence="2" id="KW-1185">Reference proteome</keyword>
<proteinExistence type="predicted"/>
<organism evidence="1 2">
    <name type="scientific">Rhizobium viscosum</name>
    <name type="common">Arthrobacter viscosus</name>
    <dbReference type="NCBI Taxonomy" id="1673"/>
    <lineage>
        <taxon>Bacteria</taxon>
        <taxon>Pseudomonadati</taxon>
        <taxon>Pseudomonadota</taxon>
        <taxon>Alphaproteobacteria</taxon>
        <taxon>Hyphomicrobiales</taxon>
        <taxon>Rhizobiaceae</taxon>
        <taxon>Rhizobium/Agrobacterium group</taxon>
        <taxon>Rhizobium</taxon>
    </lineage>
</organism>
<reference evidence="1 2" key="1">
    <citation type="submission" date="2020-10" db="EMBL/GenBank/DDBJ databases">
        <title>Sequencing the genomes of 1000 actinobacteria strains.</title>
        <authorList>
            <person name="Klenk H.-P."/>
        </authorList>
    </citation>
    <scope>NUCLEOTIDE SEQUENCE [LARGE SCALE GENOMIC DNA]</scope>
    <source>
        <strain evidence="1 2">DSM 7307</strain>
    </source>
</reference>
<evidence type="ECO:0000313" key="2">
    <source>
        <dbReference type="Proteomes" id="UP000620262"/>
    </source>
</evidence>
<protein>
    <submittedName>
        <fullName evidence="1">Uncharacterized protein</fullName>
    </submittedName>
</protein>
<gene>
    <name evidence="1" type="ORF">H4W29_004118</name>
</gene>
<evidence type="ECO:0000313" key="1">
    <source>
        <dbReference type="EMBL" id="MBE1506937.1"/>
    </source>
</evidence>
<comment type="caution">
    <text evidence="1">The sequence shown here is derived from an EMBL/GenBank/DDBJ whole genome shotgun (WGS) entry which is preliminary data.</text>
</comment>
<name>A0ABR9IUR9_RHIVS</name>
<sequence length="118" mass="12938">MIDIGLERKRPWISLSRNNGIREGADDCAQFSDIVHSRNCIESFRPGFIMRGEQRSDGASAAPRRDDDDQIVPIAGSAFSSIKLIKKNSTLKPCNRLLYGMCSTHPEIITPGGEASSS</sequence>
<dbReference type="RefSeq" id="WP_192730563.1">
    <property type="nucleotide sequence ID" value="NZ_BAAAVL010000014.1"/>
</dbReference>
<dbReference type="EMBL" id="JADBEC010000001">
    <property type="protein sequence ID" value="MBE1506937.1"/>
    <property type="molecule type" value="Genomic_DNA"/>
</dbReference>
<dbReference type="Proteomes" id="UP000620262">
    <property type="component" value="Unassembled WGS sequence"/>
</dbReference>